<protein>
    <submittedName>
        <fullName evidence="1">Uncharacterized protein</fullName>
    </submittedName>
</protein>
<accession>A0ABP1A7V3</accession>
<evidence type="ECO:0000313" key="1">
    <source>
        <dbReference type="EMBL" id="CAK9858618.1"/>
    </source>
</evidence>
<evidence type="ECO:0000313" key="2">
    <source>
        <dbReference type="Proteomes" id="UP001497522"/>
    </source>
</evidence>
<reference evidence="1 2" key="1">
    <citation type="submission" date="2024-03" db="EMBL/GenBank/DDBJ databases">
        <authorList>
            <consortium name="ELIXIR-Norway"/>
            <consortium name="Elixir Norway"/>
        </authorList>
    </citation>
    <scope>NUCLEOTIDE SEQUENCE [LARGE SCALE GENOMIC DNA]</scope>
</reference>
<keyword evidence="2" id="KW-1185">Reference proteome</keyword>
<sequence length="79" mass="8997">MTMGSSMCSSSRCNCQYHNSCNFAHVFSIGKLLDTKEEESLCVRVNVLCWRMTLPLFHRQRMSLSNLIQDPFISSTSST</sequence>
<dbReference type="EMBL" id="OZ023702">
    <property type="protein sequence ID" value="CAK9858618.1"/>
    <property type="molecule type" value="Genomic_DNA"/>
</dbReference>
<organism evidence="1 2">
    <name type="scientific">Sphagnum jensenii</name>
    <dbReference type="NCBI Taxonomy" id="128206"/>
    <lineage>
        <taxon>Eukaryota</taxon>
        <taxon>Viridiplantae</taxon>
        <taxon>Streptophyta</taxon>
        <taxon>Embryophyta</taxon>
        <taxon>Bryophyta</taxon>
        <taxon>Sphagnophytina</taxon>
        <taxon>Sphagnopsida</taxon>
        <taxon>Sphagnales</taxon>
        <taxon>Sphagnaceae</taxon>
        <taxon>Sphagnum</taxon>
    </lineage>
</organism>
<dbReference type="Proteomes" id="UP001497522">
    <property type="component" value="Chromosome 1"/>
</dbReference>
<name>A0ABP1A7V3_9BRYO</name>
<proteinExistence type="predicted"/>
<gene>
    <name evidence="1" type="ORF">CSSPJE1EN2_LOCUS1613</name>
</gene>